<comment type="caution">
    <text evidence="7">The sequence shown here is derived from an EMBL/GenBank/DDBJ whole genome shotgun (WGS) entry which is preliminary data.</text>
</comment>
<gene>
    <name evidence="7" type="ORF">IE37_01644</name>
</gene>
<evidence type="ECO:0000313" key="8">
    <source>
        <dbReference type="Proteomes" id="UP000245720"/>
    </source>
</evidence>
<feature type="chain" id="PRO_5016451984" evidence="5">
    <location>
        <begin position="29"/>
        <end position="1543"/>
    </location>
</feature>
<dbReference type="Gene3D" id="2.60.40.3810">
    <property type="match status" value="1"/>
</dbReference>
<organism evidence="7 8">
    <name type="scientific">Ruminococcus flavefaciens</name>
    <dbReference type="NCBI Taxonomy" id="1265"/>
    <lineage>
        <taxon>Bacteria</taxon>
        <taxon>Bacillati</taxon>
        <taxon>Bacillota</taxon>
        <taxon>Clostridia</taxon>
        <taxon>Eubacteriales</taxon>
        <taxon>Oscillospiraceae</taxon>
        <taxon>Ruminococcus</taxon>
    </lineage>
</organism>
<accession>A0A315XYT1</accession>
<dbReference type="RefSeq" id="WP_109726425.1">
    <property type="nucleotide sequence ID" value="NZ_QGDI01000006.1"/>
</dbReference>
<evidence type="ECO:0000256" key="1">
    <source>
        <dbReference type="ARBA" id="ARBA00004613"/>
    </source>
</evidence>
<feature type="domain" description="Cohesin" evidence="6">
    <location>
        <begin position="989"/>
        <end position="1122"/>
    </location>
</feature>
<feature type="signal peptide" evidence="5">
    <location>
        <begin position="1"/>
        <end position="28"/>
    </location>
</feature>
<feature type="region of interest" description="Disordered" evidence="4">
    <location>
        <begin position="796"/>
        <end position="963"/>
    </location>
</feature>
<dbReference type="InterPro" id="IPR008965">
    <property type="entry name" value="CBM2/CBM3_carb-bd_dom_sf"/>
</dbReference>
<feature type="domain" description="Cohesin" evidence="6">
    <location>
        <begin position="196"/>
        <end position="327"/>
    </location>
</feature>
<dbReference type="Proteomes" id="UP000245720">
    <property type="component" value="Unassembled WGS sequence"/>
</dbReference>
<keyword evidence="2" id="KW-0964">Secreted</keyword>
<proteinExistence type="predicted"/>
<evidence type="ECO:0000256" key="2">
    <source>
        <dbReference type="ARBA" id="ARBA00022525"/>
    </source>
</evidence>
<keyword evidence="3" id="KW-0677">Repeat</keyword>
<comment type="subcellular location">
    <subcellularLocation>
        <location evidence="1">Secreted</location>
    </subcellularLocation>
</comment>
<dbReference type="SUPFAM" id="SSF69349">
    <property type="entry name" value="Phage fibre proteins"/>
    <property type="match status" value="1"/>
</dbReference>
<dbReference type="CDD" id="cd08548">
    <property type="entry name" value="Type_I_cohesin_like"/>
    <property type="match status" value="1"/>
</dbReference>
<evidence type="ECO:0000256" key="4">
    <source>
        <dbReference type="SAM" id="MobiDB-lite"/>
    </source>
</evidence>
<dbReference type="GO" id="GO:0030246">
    <property type="term" value="F:carbohydrate binding"/>
    <property type="evidence" value="ECO:0007669"/>
    <property type="project" value="InterPro"/>
</dbReference>
<dbReference type="InterPro" id="IPR036439">
    <property type="entry name" value="Dockerin_dom_sf"/>
</dbReference>
<reference evidence="7 8" key="1">
    <citation type="submission" date="2018-05" db="EMBL/GenBank/DDBJ databases">
        <title>The Hungate 1000. A catalogue of reference genomes from the rumen microbiome.</title>
        <authorList>
            <person name="Kelly W."/>
        </authorList>
    </citation>
    <scope>NUCLEOTIDE SEQUENCE [LARGE SCALE GENOMIC DNA]</scope>
    <source>
        <strain evidence="7 8">SAb67</strain>
    </source>
</reference>
<dbReference type="OrthoDB" id="1814550at2"/>
<dbReference type="GO" id="GO:0005576">
    <property type="term" value="C:extracellular region"/>
    <property type="evidence" value="ECO:0007669"/>
    <property type="project" value="UniProtKB-SubCell"/>
</dbReference>
<keyword evidence="5" id="KW-0732">Signal</keyword>
<evidence type="ECO:0000259" key="6">
    <source>
        <dbReference type="Pfam" id="PF00963"/>
    </source>
</evidence>
<feature type="domain" description="Cohesin" evidence="6">
    <location>
        <begin position="476"/>
        <end position="604"/>
    </location>
</feature>
<dbReference type="Gene3D" id="1.10.1330.10">
    <property type="entry name" value="Dockerin domain"/>
    <property type="match status" value="1"/>
</dbReference>
<feature type="domain" description="Cohesin" evidence="6">
    <location>
        <begin position="336"/>
        <end position="467"/>
    </location>
</feature>
<dbReference type="SMR" id="A0A315XYT1"/>
<dbReference type="Gene3D" id="2.60.40.680">
    <property type="match status" value="6"/>
</dbReference>
<evidence type="ECO:0000256" key="3">
    <source>
        <dbReference type="ARBA" id="ARBA00022737"/>
    </source>
</evidence>
<dbReference type="EMBL" id="QGDI01000006">
    <property type="protein sequence ID" value="PWJ12561.1"/>
    <property type="molecule type" value="Genomic_DNA"/>
</dbReference>
<feature type="domain" description="Cohesin" evidence="6">
    <location>
        <begin position="643"/>
        <end position="775"/>
    </location>
</feature>
<feature type="region of interest" description="Disordered" evidence="4">
    <location>
        <begin position="1166"/>
        <end position="1293"/>
    </location>
</feature>
<dbReference type="Pfam" id="PF00963">
    <property type="entry name" value="Cohesin"/>
    <property type="match status" value="6"/>
</dbReference>
<feature type="domain" description="Cohesin" evidence="6">
    <location>
        <begin position="58"/>
        <end position="186"/>
    </location>
</feature>
<protein>
    <submittedName>
        <fullName evidence="7">Cohesin domain-containing protein</fullName>
    </submittedName>
</protein>
<dbReference type="InterPro" id="IPR002102">
    <property type="entry name" value="Cohesin_dom"/>
</dbReference>
<sequence length="1543" mass="158778">MKKLLSAVTSVAMSLSLMAGAFASSVSAAGSYTAVQPNVSMGEVLDVSANRTAADGKVEWLIPTVTAAPGQTVTMPVVVKSSSLAVAGAQFKIEAASPVSLSSVTDGDAYGSSVLYKNNKYAFGQGAGRGIVAADDSVVLTLAFTVPESAAAGTIYDVKWSDQFVSDTDGADITEKVTFTNGSIIIDDNKTNGNISWVLDNVTAVPGEIVKLKAYVDAPNNAALAVAGAQFHVDADLPIEYDSVTDGGAYNSAIVANDTKKSFAFGNSTGAGVVAADSATVATFTYKVPSGTSDGTYPVKWSQGFVSDTNGKDITANVKFVDGSITVKNKPVDGKVKWVLDNVTAEKGDTVTLKATVDDSGKSALPVAGAQFKVNAETVQYAKIADGTAYGAPITANDAKQSFAFGNASGSGVAAADGSQIYSITYTIPADCPDGTYPVKWADQFVSDTDGRDITSNVIFVDGSITVGSPVDGTAEWVIPQVQAERGQLVTLNVYVNGDSDLSVAAAQFDIKGTAPTEYKTSSGTPYGVDLVKNDTKQHYSFAQPSGFGKTASDQDVIATLYYQVPADCPFDKYPVTWSQQFVSDANGGNITDKVTFVDGWIEVVDKVTTTSSVTTTTVTTTTVSSSSTTSTTVTAPQGGIIWQIGTRNAFPGETVKLPIKVVDMDNAKLPIAGAQFDITNREGINYFTIEGSDAYKADITQNPTKKKFDFATSTGAAVIAETDDNVAILTFNIPAQAAYGTYPVEFVKGSLKIFDTDGNDISDKLIGVDGAIIIVPPDIETSTTINSTTTTVDTTTTTADTTTSTGGSDVTTTGGSDVTTTAPITSTGGVTTSGNNTTTGGNVTTTSGNNTTTGGNVTTTSGNNTTTGGNVTTTSGNNTTTGGNVTTTGGNNTTTAGGGDVTTTGGNNTTTAGGGNVTTTGGNNTTTAGGGDVTTTSGNNTTTTGGDVTTTGGNGTTTAGGDVTTANTTAGTDVTITTTTIVVPRDSIAWVVDTVTARPGEEATVKITVKDPNGANLGIAGAQFKVTPDGQVQLVKAGDKSGYGADIVPSADGYKFVFADGAGVAHVAPDGTVVIELTYKVDENATPGTIIPISIKDLFVSDENGNNITKYVMPVDGAIIVVPDTTPIITTTVDTTTADTTTADTTTTTVDTTTVDTTTSGDITTTTSGDITTTSGDITTTTSGGITTTSGDITTTTSGDITTSTTDTTSTTSGDITTSTTDTTSTTSGDITTSTTDTTSTTSNDITTSTTDTTSTTSNDITTSSTDTTSTSTDTTTTSTDTTTSTSTSTVTTSTLPGYKSSYAIIQTQVGYYFSHDDGVRANGQPGGFNKGQVVALKIIDVYDDGREVERTDVNLDLINFNGMTPESAYNSRTHINKQTTITDFKYDIPVYYGSMPLVDKNGNALSVTAYIGVKGDITLSNMVDASDASAALSYYAKVSTTPANLPDDYGPKNIILQDNDEGLKVSSPVEELDQLAAFLGDVNTNEWSADNWKTRKEGRVIDANDASQILSYYAKRTSHLYDNTSNSDIWNEILGDARFGG</sequence>
<dbReference type="SUPFAM" id="SSF49384">
    <property type="entry name" value="Carbohydrate-binding domain"/>
    <property type="match status" value="6"/>
</dbReference>
<name>A0A315XYT1_RUMFL</name>
<dbReference type="GO" id="GO:0000272">
    <property type="term" value="P:polysaccharide catabolic process"/>
    <property type="evidence" value="ECO:0007669"/>
    <property type="project" value="InterPro"/>
</dbReference>
<evidence type="ECO:0000313" key="7">
    <source>
        <dbReference type="EMBL" id="PWJ12561.1"/>
    </source>
</evidence>
<evidence type="ECO:0000256" key="5">
    <source>
        <dbReference type="SAM" id="SignalP"/>
    </source>
</evidence>